<evidence type="ECO:0000256" key="8">
    <source>
        <dbReference type="ARBA" id="ARBA00022932"/>
    </source>
</evidence>
<dbReference type="EMBL" id="JARYMX010000006">
    <property type="protein sequence ID" value="KAJ9545266.1"/>
    <property type="molecule type" value="Genomic_DNA"/>
</dbReference>
<keyword evidence="5" id="KW-0460">Magnesium</keyword>
<keyword evidence="13" id="KW-1185">Reference proteome</keyword>
<dbReference type="InterPro" id="IPR012337">
    <property type="entry name" value="RNaseH-like_sf"/>
</dbReference>
<accession>A0AA38T0K3</accession>
<name>A0AA38T0K3_9ASTR</name>
<evidence type="ECO:0000256" key="3">
    <source>
        <dbReference type="ARBA" id="ARBA00022759"/>
    </source>
</evidence>
<keyword evidence="9" id="KW-0233">DNA recombination</keyword>
<dbReference type="PROSITE" id="PS50994">
    <property type="entry name" value="INTEGRASE"/>
    <property type="match status" value="1"/>
</dbReference>
<evidence type="ECO:0000256" key="6">
    <source>
        <dbReference type="ARBA" id="ARBA00022908"/>
    </source>
</evidence>
<organism evidence="12 13">
    <name type="scientific">Centaurea solstitialis</name>
    <name type="common">yellow star-thistle</name>
    <dbReference type="NCBI Taxonomy" id="347529"/>
    <lineage>
        <taxon>Eukaryota</taxon>
        <taxon>Viridiplantae</taxon>
        <taxon>Streptophyta</taxon>
        <taxon>Embryophyta</taxon>
        <taxon>Tracheophyta</taxon>
        <taxon>Spermatophyta</taxon>
        <taxon>Magnoliopsida</taxon>
        <taxon>eudicotyledons</taxon>
        <taxon>Gunneridae</taxon>
        <taxon>Pentapetalae</taxon>
        <taxon>asterids</taxon>
        <taxon>campanulids</taxon>
        <taxon>Asterales</taxon>
        <taxon>Asteraceae</taxon>
        <taxon>Carduoideae</taxon>
        <taxon>Cardueae</taxon>
        <taxon>Centaureinae</taxon>
        <taxon>Centaurea</taxon>
    </lineage>
</organism>
<evidence type="ECO:0000256" key="4">
    <source>
        <dbReference type="ARBA" id="ARBA00022801"/>
    </source>
</evidence>
<dbReference type="GO" id="GO:0003964">
    <property type="term" value="F:RNA-directed DNA polymerase activity"/>
    <property type="evidence" value="ECO:0007669"/>
    <property type="project" value="UniProtKB-KW"/>
</dbReference>
<dbReference type="Proteomes" id="UP001172457">
    <property type="component" value="Chromosome 6"/>
</dbReference>
<feature type="region of interest" description="Disordered" evidence="10">
    <location>
        <begin position="407"/>
        <end position="490"/>
    </location>
</feature>
<feature type="domain" description="Integrase catalytic" evidence="11">
    <location>
        <begin position="181"/>
        <end position="348"/>
    </location>
</feature>
<dbReference type="GO" id="GO:0016787">
    <property type="term" value="F:hydrolase activity"/>
    <property type="evidence" value="ECO:0007669"/>
    <property type="project" value="UniProtKB-KW"/>
</dbReference>
<keyword evidence="7" id="KW-0695">RNA-directed DNA polymerase</keyword>
<evidence type="ECO:0000256" key="1">
    <source>
        <dbReference type="ARBA" id="ARBA00022722"/>
    </source>
</evidence>
<feature type="compositionally biased region" description="Low complexity" evidence="10">
    <location>
        <begin position="424"/>
        <end position="458"/>
    </location>
</feature>
<feature type="region of interest" description="Disordered" evidence="10">
    <location>
        <begin position="360"/>
        <end position="388"/>
    </location>
</feature>
<dbReference type="GO" id="GO:0003676">
    <property type="term" value="F:nucleic acid binding"/>
    <property type="evidence" value="ECO:0007669"/>
    <property type="project" value="InterPro"/>
</dbReference>
<keyword evidence="8" id="KW-0239">DNA-directed DNA polymerase</keyword>
<evidence type="ECO:0000259" key="11">
    <source>
        <dbReference type="PROSITE" id="PS50994"/>
    </source>
</evidence>
<dbReference type="GO" id="GO:0046872">
    <property type="term" value="F:metal ion binding"/>
    <property type="evidence" value="ECO:0007669"/>
    <property type="project" value="UniProtKB-KW"/>
</dbReference>
<keyword evidence="3" id="KW-0255">Endonuclease</keyword>
<evidence type="ECO:0000256" key="5">
    <source>
        <dbReference type="ARBA" id="ARBA00022842"/>
    </source>
</evidence>
<evidence type="ECO:0000256" key="2">
    <source>
        <dbReference type="ARBA" id="ARBA00022723"/>
    </source>
</evidence>
<dbReference type="GO" id="GO:0015074">
    <property type="term" value="P:DNA integration"/>
    <property type="evidence" value="ECO:0007669"/>
    <property type="project" value="UniProtKB-KW"/>
</dbReference>
<evidence type="ECO:0000256" key="7">
    <source>
        <dbReference type="ARBA" id="ARBA00022918"/>
    </source>
</evidence>
<keyword evidence="1" id="KW-0540">Nuclease</keyword>
<dbReference type="PANTHER" id="PTHR42648:SF11">
    <property type="entry name" value="TRANSPOSON TY4-P GAG-POL POLYPROTEIN"/>
    <property type="match status" value="1"/>
</dbReference>
<gene>
    <name evidence="12" type="ORF">OSB04_024973</name>
</gene>
<keyword evidence="4" id="KW-0378">Hydrolase</keyword>
<dbReference type="Gene3D" id="3.30.420.10">
    <property type="entry name" value="Ribonuclease H-like superfamily/Ribonuclease H"/>
    <property type="match status" value="1"/>
</dbReference>
<feature type="compositionally biased region" description="Polar residues" evidence="10">
    <location>
        <begin position="412"/>
        <end position="422"/>
    </location>
</feature>
<dbReference type="GO" id="GO:0003887">
    <property type="term" value="F:DNA-directed DNA polymerase activity"/>
    <property type="evidence" value="ECO:0007669"/>
    <property type="project" value="UniProtKB-KW"/>
</dbReference>
<feature type="compositionally biased region" description="Basic and acidic residues" evidence="10">
    <location>
        <begin position="183"/>
        <end position="193"/>
    </location>
</feature>
<dbReference type="InterPro" id="IPR001584">
    <property type="entry name" value="Integrase_cat-core"/>
</dbReference>
<proteinExistence type="predicted"/>
<dbReference type="GO" id="GO:0004519">
    <property type="term" value="F:endonuclease activity"/>
    <property type="evidence" value="ECO:0007669"/>
    <property type="project" value="UniProtKB-KW"/>
</dbReference>
<evidence type="ECO:0000313" key="13">
    <source>
        <dbReference type="Proteomes" id="UP001172457"/>
    </source>
</evidence>
<protein>
    <recommendedName>
        <fullName evidence="11">Integrase catalytic domain-containing protein</fullName>
    </recommendedName>
</protein>
<keyword evidence="2" id="KW-0479">Metal-binding</keyword>
<feature type="region of interest" description="Disordered" evidence="10">
    <location>
        <begin position="169"/>
        <end position="193"/>
    </location>
</feature>
<keyword evidence="8" id="KW-0808">Transferase</keyword>
<evidence type="ECO:0000256" key="9">
    <source>
        <dbReference type="ARBA" id="ARBA00023172"/>
    </source>
</evidence>
<dbReference type="AlphaFoldDB" id="A0AA38T0K3"/>
<sequence>MNLEACQHQIQNFRAIVSEKDTLVHTLKKDLLEANTERIRLSSECETANSSFTDFKTKFADLQTRYILQDIHFEIAKEVFFDDRTMYRQAITNQDVSISLLRRNVIDFENLCSIVSDDDEEPLNSHHRRVEPKTVLDPNIEYDLKVFLDEGDDPSGFVPQKLKDVVLKPEKPTESRAPISEKSNPKGEKCVGTDKGKSLNPLKVLKLLIRYTWVEFLRAKSEAADKIIVFIKQIQVQLSRQVKKIRSDNGTEFKNTKLQSFLEAVGITHNFSVVRTPQQNGVVERKNRTLIEAARSMMAHSGVPQSFWAKAVSTACYTQNRTLIVKRTGKTAYGYSTNVPGPSWKARMLIFLQTETYSNARPSNPIALNPDLPISPPSTDPPSNTFASDFIDLADYDLPNLTRPIIVPDPAGSTSTSVSSDAFVTEPSSSTSTNPVTPESTVSPPEASSSEPTTVESPEPVREQTTSPVLAPIPEEAPLPSPNSAQRTYA</sequence>
<evidence type="ECO:0000256" key="10">
    <source>
        <dbReference type="SAM" id="MobiDB-lite"/>
    </source>
</evidence>
<reference evidence="12" key="1">
    <citation type="submission" date="2023-03" db="EMBL/GenBank/DDBJ databases">
        <title>Chromosome-scale reference genome and RAD-based genetic map of yellow starthistle (Centaurea solstitialis) reveal putative structural variation and QTLs associated with invader traits.</title>
        <authorList>
            <person name="Reatini B."/>
            <person name="Cang F.A."/>
            <person name="Jiang Q."/>
            <person name="Mckibben M.T.W."/>
            <person name="Barker M.S."/>
            <person name="Rieseberg L.H."/>
            <person name="Dlugosch K.M."/>
        </authorList>
    </citation>
    <scope>NUCLEOTIDE SEQUENCE</scope>
    <source>
        <strain evidence="12">CAN-66</strain>
        <tissue evidence="12">Leaf</tissue>
    </source>
</reference>
<dbReference type="GO" id="GO:0006310">
    <property type="term" value="P:DNA recombination"/>
    <property type="evidence" value="ECO:0007669"/>
    <property type="project" value="UniProtKB-KW"/>
</dbReference>
<evidence type="ECO:0000313" key="12">
    <source>
        <dbReference type="EMBL" id="KAJ9545266.1"/>
    </source>
</evidence>
<dbReference type="InterPro" id="IPR036397">
    <property type="entry name" value="RNaseH_sf"/>
</dbReference>
<keyword evidence="6" id="KW-0229">DNA integration</keyword>
<dbReference type="SUPFAM" id="SSF53098">
    <property type="entry name" value="Ribonuclease H-like"/>
    <property type="match status" value="1"/>
</dbReference>
<keyword evidence="8" id="KW-0548">Nucleotidyltransferase</keyword>
<dbReference type="InterPro" id="IPR039537">
    <property type="entry name" value="Retrotran_Ty1/copia-like"/>
</dbReference>
<dbReference type="PANTHER" id="PTHR42648">
    <property type="entry name" value="TRANSPOSASE, PUTATIVE-RELATED"/>
    <property type="match status" value="1"/>
</dbReference>
<comment type="caution">
    <text evidence="12">The sequence shown here is derived from an EMBL/GenBank/DDBJ whole genome shotgun (WGS) entry which is preliminary data.</text>
</comment>